<dbReference type="InterPro" id="IPR006169">
    <property type="entry name" value="GTP1_OBG_dom"/>
</dbReference>
<dbReference type="InterPro" id="IPR019797">
    <property type="entry name" value="Glutamate_5-kinase_CS"/>
</dbReference>
<comment type="caution">
    <text evidence="12">The sequence shown here is derived from an EMBL/GenBank/DDBJ whole genome shotgun (WGS) entry which is preliminary data.</text>
</comment>
<dbReference type="GO" id="GO:0005524">
    <property type="term" value="F:ATP binding"/>
    <property type="evidence" value="ECO:0007669"/>
    <property type="project" value="UniProtKB-KW"/>
</dbReference>
<dbReference type="PROSITE" id="PS50890">
    <property type="entry name" value="PUA"/>
    <property type="match status" value="1"/>
</dbReference>
<dbReference type="OrthoDB" id="347018at2759"/>
<dbReference type="SMART" id="SM00359">
    <property type="entry name" value="PUA"/>
    <property type="match status" value="1"/>
</dbReference>
<dbReference type="PANTHER" id="PTHR11702:SF31">
    <property type="entry name" value="MITOCHONDRIAL RIBOSOME-ASSOCIATED GTPASE 2"/>
    <property type="match status" value="1"/>
</dbReference>
<dbReference type="InterPro" id="IPR014100">
    <property type="entry name" value="GTP-bd_Obg/CgtA"/>
</dbReference>
<dbReference type="FunFam" id="2.70.210.12:FF:000001">
    <property type="entry name" value="GTPase Obg"/>
    <property type="match status" value="1"/>
</dbReference>
<dbReference type="SUPFAM" id="SSF82051">
    <property type="entry name" value="Obg GTP-binding protein N-terminal domain"/>
    <property type="match status" value="1"/>
</dbReference>
<dbReference type="PROSITE" id="PS00902">
    <property type="entry name" value="GLUTAMATE_5_KINASE"/>
    <property type="match status" value="1"/>
</dbReference>
<feature type="domain" description="OBG-type G" evidence="10">
    <location>
        <begin position="160"/>
        <end position="332"/>
    </location>
</feature>
<evidence type="ECO:0000259" key="11">
    <source>
        <dbReference type="PROSITE" id="PS51883"/>
    </source>
</evidence>
<dbReference type="Gene3D" id="3.40.1160.10">
    <property type="entry name" value="Acetylglutamate kinase-like"/>
    <property type="match status" value="2"/>
</dbReference>
<organism evidence="12 13">
    <name type="scientific">Symbiodinium necroappetens</name>
    <dbReference type="NCBI Taxonomy" id="1628268"/>
    <lineage>
        <taxon>Eukaryota</taxon>
        <taxon>Sar</taxon>
        <taxon>Alveolata</taxon>
        <taxon>Dinophyceae</taxon>
        <taxon>Suessiales</taxon>
        <taxon>Symbiodiniaceae</taxon>
        <taxon>Symbiodinium</taxon>
    </lineage>
</organism>
<dbReference type="Pfam" id="PF00696">
    <property type="entry name" value="AA_kinase"/>
    <property type="match status" value="1"/>
</dbReference>
<protein>
    <submittedName>
        <fullName evidence="12">ProB protein</fullName>
    </submittedName>
</protein>
<evidence type="ECO:0000256" key="7">
    <source>
        <dbReference type="ARBA" id="ARBA00022777"/>
    </source>
</evidence>
<evidence type="ECO:0000256" key="6">
    <source>
        <dbReference type="ARBA" id="ARBA00022741"/>
    </source>
</evidence>
<evidence type="ECO:0000256" key="5">
    <source>
        <dbReference type="ARBA" id="ARBA00022679"/>
    </source>
</evidence>
<dbReference type="InterPro" id="IPR006073">
    <property type="entry name" value="GTP-bd"/>
</dbReference>
<dbReference type="Pfam" id="PF01472">
    <property type="entry name" value="PUA"/>
    <property type="match status" value="1"/>
</dbReference>
<dbReference type="GO" id="GO:0005525">
    <property type="term" value="F:GTP binding"/>
    <property type="evidence" value="ECO:0007669"/>
    <property type="project" value="UniProtKB-KW"/>
</dbReference>
<reference evidence="12" key="1">
    <citation type="submission" date="2021-02" db="EMBL/GenBank/DDBJ databases">
        <authorList>
            <person name="Dougan E. K."/>
            <person name="Rhodes N."/>
            <person name="Thang M."/>
            <person name="Chan C."/>
        </authorList>
    </citation>
    <scope>NUCLEOTIDE SEQUENCE</scope>
</reference>
<dbReference type="Gene3D" id="2.70.210.12">
    <property type="entry name" value="GTP1/OBG domain"/>
    <property type="match status" value="1"/>
</dbReference>
<dbReference type="PANTHER" id="PTHR11702">
    <property type="entry name" value="DEVELOPMENTALLY REGULATED GTP-BINDING PROTEIN-RELATED"/>
    <property type="match status" value="1"/>
</dbReference>
<evidence type="ECO:0000256" key="1">
    <source>
        <dbReference type="ARBA" id="ARBA00007699"/>
    </source>
</evidence>
<dbReference type="NCBIfam" id="TIGR02729">
    <property type="entry name" value="Obg_CgtA"/>
    <property type="match status" value="1"/>
</dbReference>
<dbReference type="InterPro" id="IPR027417">
    <property type="entry name" value="P-loop_NTPase"/>
</dbReference>
<sequence>MQFLDEASIRVQAGKGGNGCLSFRREKYIAKGGPDGGNGGDGGDVFLVAESSLNTLIDFRYQPGYKAQNGASGAGRNKTGAAGEHSYIKVPVGTTVVDDETQETLGDLSVAGETLLVAKGGYRGVGNAAFKSSTNRAPRKTTPGKPGEERRLRLQLKLMADVGLLGLPNAGKSTLIGQVSAANPKVADYPFTTLVPSLGVVRVGTDSSFVMADIPGLISGAAEGAGLGAQFLRHLARTRVLLHLVDVLPEDGSDPEENAAAIEAELQQYSGALMERPIWIALSKVDQLEDDALEALKQRFEKRFPGRPIHCISALGDVGLIELTRALMQALQTHQRRLIEDEAFAQYTEELQQRISDDVLAHSQKMRVRNSLTRVKKVVVKVGSALLSDPEHGLDRHKIDAYCEQIVQLKSQHIDVILVSSGAVAAGCHKLGWARRPEAVHQLQAAAAVGQMGLAQAYESALSEHGHATAMIMLTHDDLADRERYLNARATLSQLLQLNVVPVINENDTVATDEIRFGDNDTLAALVTNLVEADLLVILTDVEGLMNADPRVDAGARRIAHSRAQAPALDALATAGAGAMGRGGMLTKLSAARLAARSGANTVIASGRQDNVLLQVLAGADVGTLLTADLTPMTARKRWLAGQLRAKGDLVLDAGAARAVAEQGVSLLAIGVVSVKGSFLRGDMVRMLDAGGRVIAQGLTNYSSDEVTRLAGTHSEQFGQRIDYVGEPELVHRDNLVVV</sequence>
<evidence type="ECO:0000256" key="8">
    <source>
        <dbReference type="ARBA" id="ARBA00022840"/>
    </source>
</evidence>
<dbReference type="InterPro" id="IPR002478">
    <property type="entry name" value="PUA"/>
</dbReference>
<dbReference type="GO" id="GO:0008652">
    <property type="term" value="P:amino acid biosynthetic process"/>
    <property type="evidence" value="ECO:0007669"/>
    <property type="project" value="UniProtKB-KW"/>
</dbReference>
<dbReference type="GO" id="GO:0000287">
    <property type="term" value="F:magnesium ion binding"/>
    <property type="evidence" value="ECO:0007669"/>
    <property type="project" value="InterPro"/>
</dbReference>
<dbReference type="SUPFAM" id="SSF52540">
    <property type="entry name" value="P-loop containing nucleoside triphosphate hydrolases"/>
    <property type="match status" value="1"/>
</dbReference>
<dbReference type="Pfam" id="PF01018">
    <property type="entry name" value="GTP1_OBG"/>
    <property type="match status" value="1"/>
</dbReference>
<dbReference type="InterPro" id="IPR045086">
    <property type="entry name" value="OBG_GTPase"/>
</dbReference>
<dbReference type="InterPro" id="IPR036726">
    <property type="entry name" value="GTP1_OBG_dom_sf"/>
</dbReference>
<dbReference type="InterPro" id="IPR041739">
    <property type="entry name" value="G5K_ProB"/>
</dbReference>
<dbReference type="InterPro" id="IPR036393">
    <property type="entry name" value="AceGlu_kinase-like_sf"/>
</dbReference>
<keyword evidence="5" id="KW-0808">Transferase</keyword>
<dbReference type="SUPFAM" id="SSF88697">
    <property type="entry name" value="PUA domain-like"/>
    <property type="match status" value="1"/>
</dbReference>
<evidence type="ECO:0000256" key="4">
    <source>
        <dbReference type="ARBA" id="ARBA00022650"/>
    </source>
</evidence>
<comment type="similarity">
    <text evidence="1">Belongs to the TRAFAC class OBG-HflX-like GTPase superfamily. OBG GTPase family.</text>
</comment>
<dbReference type="GO" id="GO:0042254">
    <property type="term" value="P:ribosome biogenesis"/>
    <property type="evidence" value="ECO:0007669"/>
    <property type="project" value="UniProtKB-UniRule"/>
</dbReference>
<dbReference type="GO" id="GO:0005737">
    <property type="term" value="C:cytoplasm"/>
    <property type="evidence" value="ECO:0007669"/>
    <property type="project" value="InterPro"/>
</dbReference>
<name>A0A812QE15_9DINO</name>
<keyword evidence="6" id="KW-0547">Nucleotide-binding</keyword>
<dbReference type="Proteomes" id="UP000601435">
    <property type="component" value="Unassembled WGS sequence"/>
</dbReference>
<dbReference type="AlphaFoldDB" id="A0A812QE15"/>
<feature type="domain" description="Obg" evidence="11">
    <location>
        <begin position="1"/>
        <end position="159"/>
    </location>
</feature>
<dbReference type="FunFam" id="3.40.1160.10:FF:000018">
    <property type="entry name" value="Glutamate 5-kinase"/>
    <property type="match status" value="1"/>
</dbReference>
<evidence type="ECO:0000256" key="3">
    <source>
        <dbReference type="ARBA" id="ARBA00022605"/>
    </source>
</evidence>
<proteinExistence type="inferred from homology"/>
<evidence type="ECO:0000256" key="9">
    <source>
        <dbReference type="ARBA" id="ARBA00023134"/>
    </source>
</evidence>
<dbReference type="GO" id="GO:0003723">
    <property type="term" value="F:RNA binding"/>
    <property type="evidence" value="ECO:0007669"/>
    <property type="project" value="InterPro"/>
</dbReference>
<dbReference type="NCBIfam" id="NF008956">
    <property type="entry name" value="PRK12299.1"/>
    <property type="match status" value="1"/>
</dbReference>
<dbReference type="InterPro" id="IPR001057">
    <property type="entry name" value="Glu/AcGlu_kinase"/>
</dbReference>
<dbReference type="Gene3D" id="2.30.130.10">
    <property type="entry name" value="PUA domain"/>
    <property type="match status" value="1"/>
</dbReference>
<keyword evidence="9" id="KW-0342">GTP-binding</keyword>
<dbReference type="InterPro" id="IPR031167">
    <property type="entry name" value="G_OBG"/>
</dbReference>
<dbReference type="NCBIfam" id="TIGR01027">
    <property type="entry name" value="proB"/>
    <property type="match status" value="1"/>
</dbReference>
<dbReference type="CDD" id="cd01898">
    <property type="entry name" value="Obg"/>
    <property type="match status" value="1"/>
</dbReference>
<dbReference type="HAMAP" id="MF_01454">
    <property type="entry name" value="GTPase_Obg"/>
    <property type="match status" value="1"/>
</dbReference>
<keyword evidence="13" id="KW-1185">Reference proteome</keyword>
<keyword evidence="2" id="KW-0963">Cytoplasm</keyword>
<evidence type="ECO:0000313" key="12">
    <source>
        <dbReference type="EMBL" id="CAE7366371.1"/>
    </source>
</evidence>
<dbReference type="Pfam" id="PF01926">
    <property type="entry name" value="MMR_HSR1"/>
    <property type="match status" value="1"/>
</dbReference>
<dbReference type="CDD" id="cd21157">
    <property type="entry name" value="PUA_G5K"/>
    <property type="match status" value="1"/>
</dbReference>
<dbReference type="HAMAP" id="MF_00456">
    <property type="entry name" value="ProB"/>
    <property type="match status" value="1"/>
</dbReference>
<keyword evidence="7" id="KW-0418">Kinase</keyword>
<dbReference type="Gene3D" id="3.40.50.300">
    <property type="entry name" value="P-loop containing nucleotide triphosphate hydrolases"/>
    <property type="match status" value="1"/>
</dbReference>
<dbReference type="PROSITE" id="PS51883">
    <property type="entry name" value="OBG"/>
    <property type="match status" value="1"/>
</dbReference>
<dbReference type="SUPFAM" id="SSF53633">
    <property type="entry name" value="Carbamate kinase-like"/>
    <property type="match status" value="1"/>
</dbReference>
<dbReference type="CDD" id="cd04242">
    <property type="entry name" value="AAK_G5K_ProB"/>
    <property type="match status" value="1"/>
</dbReference>
<dbReference type="InterPro" id="IPR036974">
    <property type="entry name" value="PUA_sf"/>
</dbReference>
<evidence type="ECO:0000313" key="13">
    <source>
        <dbReference type="Proteomes" id="UP000601435"/>
    </source>
</evidence>
<evidence type="ECO:0000259" key="10">
    <source>
        <dbReference type="PROSITE" id="PS51710"/>
    </source>
</evidence>
<keyword evidence="8" id="KW-0067">ATP-binding</keyword>
<keyword evidence="4" id="KW-0641">Proline biosynthesis</keyword>
<gene>
    <name evidence="12" type="primary">proB</name>
    <name evidence="12" type="ORF">SNEC2469_LOCUS9748</name>
</gene>
<accession>A0A812QE15</accession>
<dbReference type="NCBIfam" id="NF008955">
    <property type="entry name" value="PRK12297.1"/>
    <property type="match status" value="1"/>
</dbReference>
<dbReference type="PROSITE" id="PS51710">
    <property type="entry name" value="G_OBG"/>
    <property type="match status" value="1"/>
</dbReference>
<evidence type="ECO:0000256" key="2">
    <source>
        <dbReference type="ARBA" id="ARBA00022490"/>
    </source>
</evidence>
<keyword evidence="3" id="KW-0028">Amino-acid biosynthesis</keyword>
<dbReference type="InterPro" id="IPR001048">
    <property type="entry name" value="Asp/Glu/Uridylate_kinase"/>
</dbReference>
<dbReference type="InterPro" id="IPR015947">
    <property type="entry name" value="PUA-like_sf"/>
</dbReference>
<dbReference type="InterPro" id="IPR005715">
    <property type="entry name" value="Glu_5kinase/COase_Synthase"/>
</dbReference>
<dbReference type="PRINTS" id="PR00474">
    <property type="entry name" value="GLU5KINASE"/>
</dbReference>
<dbReference type="GO" id="GO:0003924">
    <property type="term" value="F:GTPase activity"/>
    <property type="evidence" value="ECO:0007669"/>
    <property type="project" value="InterPro"/>
</dbReference>
<dbReference type="EMBL" id="CAJNJA010015696">
    <property type="protein sequence ID" value="CAE7366371.1"/>
    <property type="molecule type" value="Genomic_DNA"/>
</dbReference>
<dbReference type="GO" id="GO:0004349">
    <property type="term" value="F:glutamate 5-kinase activity"/>
    <property type="evidence" value="ECO:0007669"/>
    <property type="project" value="InterPro"/>
</dbReference>